<gene>
    <name evidence="1" type="ORF">O181_001988</name>
</gene>
<dbReference type="AlphaFoldDB" id="A0A9Q3BBK4"/>
<comment type="caution">
    <text evidence="1">The sequence shown here is derived from an EMBL/GenBank/DDBJ whole genome shotgun (WGS) entry which is preliminary data.</text>
</comment>
<evidence type="ECO:0000313" key="2">
    <source>
        <dbReference type="Proteomes" id="UP000765509"/>
    </source>
</evidence>
<keyword evidence="2" id="KW-1185">Reference proteome</keyword>
<dbReference type="Proteomes" id="UP000765509">
    <property type="component" value="Unassembled WGS sequence"/>
</dbReference>
<accession>A0A9Q3BBK4</accession>
<reference evidence="1" key="1">
    <citation type="submission" date="2021-03" db="EMBL/GenBank/DDBJ databases">
        <title>Draft genome sequence of rust myrtle Austropuccinia psidii MF-1, a brazilian biotype.</title>
        <authorList>
            <person name="Quecine M.C."/>
            <person name="Pachon D.M.R."/>
            <person name="Bonatelli M.L."/>
            <person name="Correr F.H."/>
            <person name="Franceschini L.M."/>
            <person name="Leite T.F."/>
            <person name="Margarido G.R.A."/>
            <person name="Almeida C.A."/>
            <person name="Ferrarezi J.A."/>
            <person name="Labate C.A."/>
        </authorList>
    </citation>
    <scope>NUCLEOTIDE SEQUENCE</scope>
    <source>
        <strain evidence="1">MF-1</strain>
    </source>
</reference>
<protein>
    <submittedName>
        <fullName evidence="1">Uncharacterized protein</fullName>
    </submittedName>
</protein>
<name>A0A9Q3BBK4_9BASI</name>
<dbReference type="EMBL" id="AVOT02000318">
    <property type="protein sequence ID" value="MBW0462273.1"/>
    <property type="molecule type" value="Genomic_DNA"/>
</dbReference>
<sequence length="109" mass="12127">MQILIPVQVPNTSHAKPCAVNAYAREAYQQFKQSPLLAQAPNASHAKPYTCTNAQQFKQIPILGKPPDNSDTSLCQCRLLMLHTQILTLCRFSKVQTIPHSCAGFQKFT</sequence>
<proteinExistence type="predicted"/>
<evidence type="ECO:0000313" key="1">
    <source>
        <dbReference type="EMBL" id="MBW0462273.1"/>
    </source>
</evidence>
<organism evidence="1 2">
    <name type="scientific">Austropuccinia psidii MF-1</name>
    <dbReference type="NCBI Taxonomy" id="1389203"/>
    <lineage>
        <taxon>Eukaryota</taxon>
        <taxon>Fungi</taxon>
        <taxon>Dikarya</taxon>
        <taxon>Basidiomycota</taxon>
        <taxon>Pucciniomycotina</taxon>
        <taxon>Pucciniomycetes</taxon>
        <taxon>Pucciniales</taxon>
        <taxon>Sphaerophragmiaceae</taxon>
        <taxon>Austropuccinia</taxon>
    </lineage>
</organism>